<dbReference type="OrthoDB" id="9784671at2"/>
<feature type="transmembrane region" description="Helical" evidence="8">
    <location>
        <begin position="354"/>
        <end position="372"/>
    </location>
</feature>
<evidence type="ECO:0000256" key="5">
    <source>
        <dbReference type="ARBA" id="ARBA00022692"/>
    </source>
</evidence>
<dbReference type="PANTHER" id="PTHR30294:SF29">
    <property type="entry name" value="MULTIDRUG ABC TRANSPORTER PERMEASE YBHS-RELATED"/>
    <property type="match status" value="1"/>
</dbReference>
<dbReference type="GO" id="GO:0140359">
    <property type="term" value="F:ABC-type transporter activity"/>
    <property type="evidence" value="ECO:0007669"/>
    <property type="project" value="InterPro"/>
</dbReference>
<keyword evidence="5 8" id="KW-0812">Transmembrane</keyword>
<proteinExistence type="inferred from homology"/>
<organism evidence="10 11">
    <name type="scientific">Phenylobacterium soli</name>
    <dbReference type="NCBI Taxonomy" id="2170551"/>
    <lineage>
        <taxon>Bacteria</taxon>
        <taxon>Pseudomonadati</taxon>
        <taxon>Pseudomonadota</taxon>
        <taxon>Alphaproteobacteria</taxon>
        <taxon>Caulobacterales</taxon>
        <taxon>Caulobacteraceae</taxon>
        <taxon>Phenylobacterium</taxon>
    </lineage>
</organism>
<keyword evidence="7 8" id="KW-0472">Membrane</keyword>
<feature type="domain" description="ABC transmembrane type-2" evidence="9">
    <location>
        <begin position="146"/>
        <end position="375"/>
    </location>
</feature>
<name>A0A328AG09_9CAUL</name>
<keyword evidence="11" id="KW-1185">Reference proteome</keyword>
<dbReference type="EMBL" id="QFYQ01000002">
    <property type="protein sequence ID" value="RAK51748.1"/>
    <property type="molecule type" value="Genomic_DNA"/>
</dbReference>
<reference evidence="11" key="1">
    <citation type="submission" date="2018-05" db="EMBL/GenBank/DDBJ databases">
        <authorList>
            <person name="Li X."/>
        </authorList>
    </citation>
    <scope>NUCLEOTIDE SEQUENCE [LARGE SCALE GENOMIC DNA]</scope>
    <source>
        <strain evidence="11">LX32</strain>
    </source>
</reference>
<gene>
    <name evidence="10" type="ORF">DJ017_18120</name>
</gene>
<dbReference type="InterPro" id="IPR013525">
    <property type="entry name" value="ABC2_TM"/>
</dbReference>
<evidence type="ECO:0000256" key="3">
    <source>
        <dbReference type="ARBA" id="ARBA00022448"/>
    </source>
</evidence>
<feature type="transmembrane region" description="Helical" evidence="8">
    <location>
        <begin position="265"/>
        <end position="286"/>
    </location>
</feature>
<dbReference type="Pfam" id="PF12698">
    <property type="entry name" value="ABC2_membrane_3"/>
    <property type="match status" value="1"/>
</dbReference>
<protein>
    <submittedName>
        <fullName evidence="10">ABC transporter permease</fullName>
    </submittedName>
</protein>
<dbReference type="AlphaFoldDB" id="A0A328AG09"/>
<evidence type="ECO:0000256" key="4">
    <source>
        <dbReference type="ARBA" id="ARBA00022475"/>
    </source>
</evidence>
<keyword evidence="4" id="KW-1003">Cell membrane</keyword>
<dbReference type="InterPro" id="IPR047817">
    <property type="entry name" value="ABC2_TM_bact-type"/>
</dbReference>
<keyword evidence="6 8" id="KW-1133">Transmembrane helix</keyword>
<dbReference type="Gene3D" id="3.40.1710.10">
    <property type="entry name" value="abc type-2 transporter like domain"/>
    <property type="match status" value="1"/>
</dbReference>
<dbReference type="PANTHER" id="PTHR30294">
    <property type="entry name" value="MEMBRANE COMPONENT OF ABC TRANSPORTER YHHJ-RELATED"/>
    <property type="match status" value="1"/>
</dbReference>
<comment type="similarity">
    <text evidence="2">Belongs to the ABC-2 integral membrane protein family.</text>
</comment>
<comment type="caution">
    <text evidence="10">The sequence shown here is derived from an EMBL/GenBank/DDBJ whole genome shotgun (WGS) entry which is preliminary data.</text>
</comment>
<feature type="transmembrane region" description="Helical" evidence="8">
    <location>
        <begin position="298"/>
        <end position="314"/>
    </location>
</feature>
<keyword evidence="3" id="KW-0813">Transport</keyword>
<feature type="transmembrane region" description="Helical" evidence="8">
    <location>
        <begin position="25"/>
        <end position="45"/>
    </location>
</feature>
<evidence type="ECO:0000256" key="7">
    <source>
        <dbReference type="ARBA" id="ARBA00023136"/>
    </source>
</evidence>
<dbReference type="GO" id="GO:0005886">
    <property type="term" value="C:plasma membrane"/>
    <property type="evidence" value="ECO:0007669"/>
    <property type="project" value="UniProtKB-SubCell"/>
</dbReference>
<evidence type="ECO:0000256" key="6">
    <source>
        <dbReference type="ARBA" id="ARBA00022989"/>
    </source>
</evidence>
<evidence type="ECO:0000313" key="11">
    <source>
        <dbReference type="Proteomes" id="UP000249254"/>
    </source>
</evidence>
<dbReference type="PROSITE" id="PS51012">
    <property type="entry name" value="ABC_TM2"/>
    <property type="match status" value="1"/>
</dbReference>
<evidence type="ECO:0000313" key="10">
    <source>
        <dbReference type="EMBL" id="RAK51748.1"/>
    </source>
</evidence>
<dbReference type="InterPro" id="IPR051449">
    <property type="entry name" value="ABC-2_transporter_component"/>
</dbReference>
<dbReference type="RefSeq" id="WP_111530310.1">
    <property type="nucleotide sequence ID" value="NZ_JBHRSG010000003.1"/>
</dbReference>
<sequence>MSGFSGLRILAVMAKEFKQLTRDRLTYAMMLLIPVVQLLLFGYAINSEPRHLPTAVLVQEDSRLSRSILASLKNSAYFDLEKVVRSPGELDELIRSGQVQFALTIPGDFTRRVARGDRAQILVEADATDPSATGGAVAALAGLPKQALAEDLKGALAPRSAAAPPFEVVVHARYNPEAITQYNIVPGLLGVILSITLVIMTALSVTRETERGTMESLLATPVEPIEVMIGKLAPYVLVGLTQTAIILLLARFLFHVPMQGGWTGLFAGVALFIVGSLALGFLISTVARSQLQAMQMSFFYMLPSILLSGFMFPFRGMPAWAQFIGQVIPVTHFLRVVRGSLLKGQSLADQWRELAALLAFVCIVTALAMIRYRRTLD</sequence>
<evidence type="ECO:0000256" key="2">
    <source>
        <dbReference type="ARBA" id="ARBA00007783"/>
    </source>
</evidence>
<evidence type="ECO:0000256" key="8">
    <source>
        <dbReference type="SAM" id="Phobius"/>
    </source>
</evidence>
<accession>A0A328AG09</accession>
<feature type="transmembrane region" description="Helical" evidence="8">
    <location>
        <begin position="184"/>
        <end position="205"/>
    </location>
</feature>
<comment type="subcellular location">
    <subcellularLocation>
        <location evidence="1">Cell membrane</location>
        <topology evidence="1">Multi-pass membrane protein</topology>
    </subcellularLocation>
</comment>
<evidence type="ECO:0000259" key="9">
    <source>
        <dbReference type="PROSITE" id="PS51012"/>
    </source>
</evidence>
<feature type="transmembrane region" description="Helical" evidence="8">
    <location>
        <begin position="232"/>
        <end position="253"/>
    </location>
</feature>
<dbReference type="Proteomes" id="UP000249254">
    <property type="component" value="Unassembled WGS sequence"/>
</dbReference>
<evidence type="ECO:0000256" key="1">
    <source>
        <dbReference type="ARBA" id="ARBA00004651"/>
    </source>
</evidence>